<keyword evidence="2" id="KW-1185">Reference proteome</keyword>
<reference evidence="1 2" key="1">
    <citation type="submission" date="2015-11" db="EMBL/GenBank/DDBJ databases">
        <title>Genomic analysis of 38 Legionella species identifies large and diverse effector repertoires.</title>
        <authorList>
            <person name="Burstein D."/>
            <person name="Amaro F."/>
            <person name="Zusman T."/>
            <person name="Lifshitz Z."/>
            <person name="Cohen O."/>
            <person name="Gilbert J.A."/>
            <person name="Pupko T."/>
            <person name="Shuman H.A."/>
            <person name="Segal G."/>
        </authorList>
    </citation>
    <scope>NUCLEOTIDE SEQUENCE [LARGE SCALE GENOMIC DNA]</scope>
    <source>
        <strain evidence="1 2">ATCC 700990</strain>
    </source>
</reference>
<name>A0A0W0SSE2_9GAMM</name>
<gene>
    <name evidence="1" type="ORF">Ldro_2446</name>
</gene>
<sequence>MYSSSWDKLVGMLPTKQQIINLLPIDAGAIKHSLQWITSSSDDMLYLNPNFKAPEKGRSVLSEKGIVLYLIHGTADYPDGFNDFIINILLKLPSYVYAICNVTFDNRFEGVSIQEQGMQIYQKIITNGHSDVGFLGHSRGGLDAQQVDAQVAGKNEGDIKVHFVINVCTPYRGSYLALPPLTSASTSVGQMAIGCDYLKKVAKEVMESQASYHFILARRDKIVEPSYCYLTEYVEKNPKSLIVIEDVGHLSIMHNSYLADRCVTILENHAATLERKAKTVHLSNESLLGEELPEPEMNYRGFQIP</sequence>
<evidence type="ECO:0000313" key="2">
    <source>
        <dbReference type="Proteomes" id="UP000054736"/>
    </source>
</evidence>
<dbReference type="SUPFAM" id="SSF53474">
    <property type="entry name" value="alpha/beta-Hydrolases"/>
    <property type="match status" value="1"/>
</dbReference>
<dbReference type="EMBL" id="LNXY01000027">
    <property type="protein sequence ID" value="KTC86121.1"/>
    <property type="molecule type" value="Genomic_DNA"/>
</dbReference>
<organism evidence="1 2">
    <name type="scientific">Legionella drozanskii LLAP-1</name>
    <dbReference type="NCBI Taxonomy" id="1212489"/>
    <lineage>
        <taxon>Bacteria</taxon>
        <taxon>Pseudomonadati</taxon>
        <taxon>Pseudomonadota</taxon>
        <taxon>Gammaproteobacteria</taxon>
        <taxon>Legionellales</taxon>
        <taxon>Legionellaceae</taxon>
        <taxon>Legionella</taxon>
    </lineage>
</organism>
<dbReference type="Proteomes" id="UP000054736">
    <property type="component" value="Unassembled WGS sequence"/>
</dbReference>
<comment type="caution">
    <text evidence="1">The sequence shown here is derived from an EMBL/GenBank/DDBJ whole genome shotgun (WGS) entry which is preliminary data.</text>
</comment>
<accession>A0A0W0SSE2</accession>
<dbReference type="OrthoDB" id="5648135at2"/>
<dbReference type="InterPro" id="IPR029058">
    <property type="entry name" value="AB_hydrolase_fold"/>
</dbReference>
<dbReference type="AlphaFoldDB" id="A0A0W0SSE2"/>
<dbReference type="Gene3D" id="3.40.50.1820">
    <property type="entry name" value="alpha/beta hydrolase"/>
    <property type="match status" value="1"/>
</dbReference>
<dbReference type="STRING" id="1212489.Ldro_2446"/>
<evidence type="ECO:0000313" key="1">
    <source>
        <dbReference type="EMBL" id="KTC86121.1"/>
    </source>
</evidence>
<protein>
    <submittedName>
        <fullName evidence="1">Putative lipase</fullName>
    </submittedName>
</protein>
<proteinExistence type="predicted"/>
<dbReference type="RefSeq" id="WP_058496697.1">
    <property type="nucleotide sequence ID" value="NZ_CAAAIU010000001.1"/>
</dbReference>